<protein>
    <recommendedName>
        <fullName evidence="1">Halobacterial output domain-containing protein</fullName>
    </recommendedName>
</protein>
<gene>
    <name evidence="2" type="ORF">SAMN05216559_2108</name>
</gene>
<evidence type="ECO:0000313" key="3">
    <source>
        <dbReference type="Proteomes" id="UP000199062"/>
    </source>
</evidence>
<dbReference type="EMBL" id="FOZK01000002">
    <property type="protein sequence ID" value="SFR98838.1"/>
    <property type="molecule type" value="Genomic_DNA"/>
</dbReference>
<accession>A0A1I6L6H9</accession>
<name>A0A1I6L6H9_9EURY</name>
<dbReference type="AlphaFoldDB" id="A0A1I6L6H9"/>
<sequence length="282" mass="30605">MDADTETYHFRIDDADPFGGVLEAIQFVKGRDALELEPLGRVVDPDALDTLVSESSSVSVSFTVDDLEVEVTSAGDIYVADTTPDAFIHESIDGAANVLLTTHSHSHEACVDLLSVAPYDQENLLGVLHAESFDRRVSAWEQYMDERPADTAAINLGDFPRSSAAATTRGAASGRLESFSYIPDASDLPELAATITERLGSLAASDRQLVVCFDSVTRLLQTTPREQALEFLRATTDRMATADAVAHYHFDPEPFGEETVSAVTDLFDSRVVVAEDGDWTVQ</sequence>
<feature type="domain" description="Halobacterial output" evidence="1">
    <location>
        <begin position="20"/>
        <end position="80"/>
    </location>
</feature>
<organism evidence="2 3">
    <name type="scientific">Halomicrobium zhouii</name>
    <dbReference type="NCBI Taxonomy" id="767519"/>
    <lineage>
        <taxon>Archaea</taxon>
        <taxon>Methanobacteriati</taxon>
        <taxon>Methanobacteriota</taxon>
        <taxon>Stenosarchaea group</taxon>
        <taxon>Halobacteria</taxon>
        <taxon>Halobacteriales</taxon>
        <taxon>Haloarculaceae</taxon>
        <taxon>Halomicrobium</taxon>
    </lineage>
</organism>
<dbReference type="Pfam" id="PF24336">
    <property type="entry name" value="DUF7504"/>
    <property type="match status" value="1"/>
</dbReference>
<keyword evidence="3" id="KW-1185">Reference proteome</keyword>
<proteinExistence type="predicted"/>
<dbReference type="RefSeq" id="WP_089816500.1">
    <property type="nucleotide sequence ID" value="NZ_FOZK01000002.1"/>
</dbReference>
<dbReference type="OrthoDB" id="109251at2157"/>
<evidence type="ECO:0000313" key="2">
    <source>
        <dbReference type="EMBL" id="SFR98838.1"/>
    </source>
</evidence>
<dbReference type="STRING" id="767519.SAMN05216559_2108"/>
<evidence type="ECO:0000259" key="1">
    <source>
        <dbReference type="Pfam" id="PF18545"/>
    </source>
</evidence>
<dbReference type="InterPro" id="IPR040624">
    <property type="entry name" value="HalOD1"/>
</dbReference>
<dbReference type="Pfam" id="PF18545">
    <property type="entry name" value="HalOD1"/>
    <property type="match status" value="1"/>
</dbReference>
<dbReference type="InterPro" id="IPR055927">
    <property type="entry name" value="DUF7504"/>
</dbReference>
<reference evidence="2 3" key="1">
    <citation type="submission" date="2016-10" db="EMBL/GenBank/DDBJ databases">
        <authorList>
            <person name="de Groot N.N."/>
        </authorList>
    </citation>
    <scope>NUCLEOTIDE SEQUENCE [LARGE SCALE GENOMIC DNA]</scope>
    <source>
        <strain evidence="2 3">CGMCC 1.10457</strain>
    </source>
</reference>
<dbReference type="Proteomes" id="UP000199062">
    <property type="component" value="Unassembled WGS sequence"/>
</dbReference>